<keyword evidence="5" id="KW-0456">Lyase</keyword>
<evidence type="ECO:0000313" key="8">
    <source>
        <dbReference type="Proteomes" id="UP000077266"/>
    </source>
</evidence>
<reference evidence="7 8" key="1">
    <citation type="journal article" date="2016" name="Mol. Biol. Evol.">
        <title>Comparative Genomics of Early-Diverging Mushroom-Forming Fungi Provides Insights into the Origins of Lignocellulose Decay Capabilities.</title>
        <authorList>
            <person name="Nagy L.G."/>
            <person name="Riley R."/>
            <person name="Tritt A."/>
            <person name="Adam C."/>
            <person name="Daum C."/>
            <person name="Floudas D."/>
            <person name="Sun H."/>
            <person name="Yadav J.S."/>
            <person name="Pangilinan J."/>
            <person name="Larsson K.H."/>
            <person name="Matsuura K."/>
            <person name="Barry K."/>
            <person name="Labutti K."/>
            <person name="Kuo R."/>
            <person name="Ohm R.A."/>
            <person name="Bhattacharya S.S."/>
            <person name="Shirouzu T."/>
            <person name="Yoshinaga Y."/>
            <person name="Martin F.M."/>
            <person name="Grigoriev I.V."/>
            <person name="Hibbett D.S."/>
        </authorList>
    </citation>
    <scope>NUCLEOTIDE SEQUENCE [LARGE SCALE GENOMIC DNA]</scope>
    <source>
        <strain evidence="7 8">HHB12029</strain>
    </source>
</reference>
<comment type="similarity">
    <text evidence="2">Belongs to the terpene synthase family.</text>
</comment>
<evidence type="ECO:0000256" key="3">
    <source>
        <dbReference type="ARBA" id="ARBA00022723"/>
    </source>
</evidence>
<evidence type="ECO:0000256" key="5">
    <source>
        <dbReference type="ARBA" id="ARBA00023239"/>
    </source>
</evidence>
<protein>
    <recommendedName>
        <fullName evidence="9">Terpene synthase</fullName>
    </recommendedName>
</protein>
<evidence type="ECO:0000256" key="1">
    <source>
        <dbReference type="ARBA" id="ARBA00001946"/>
    </source>
</evidence>
<feature type="compositionally biased region" description="Basic and acidic residues" evidence="6">
    <location>
        <begin position="933"/>
        <end position="951"/>
    </location>
</feature>
<feature type="compositionally biased region" description="Polar residues" evidence="6">
    <location>
        <begin position="614"/>
        <end position="628"/>
    </location>
</feature>
<feature type="region of interest" description="Disordered" evidence="6">
    <location>
        <begin position="613"/>
        <end position="646"/>
    </location>
</feature>
<dbReference type="SUPFAM" id="SSF48576">
    <property type="entry name" value="Terpenoid synthases"/>
    <property type="match status" value="1"/>
</dbReference>
<feature type="compositionally biased region" description="Polar residues" evidence="6">
    <location>
        <begin position="877"/>
        <end position="891"/>
    </location>
</feature>
<feature type="region of interest" description="Disordered" evidence="6">
    <location>
        <begin position="661"/>
        <end position="689"/>
    </location>
</feature>
<evidence type="ECO:0000313" key="7">
    <source>
        <dbReference type="EMBL" id="KZV99782.1"/>
    </source>
</evidence>
<gene>
    <name evidence="7" type="ORF">EXIGLDRAFT_831178</name>
</gene>
<dbReference type="GO" id="GO:0008299">
    <property type="term" value="P:isoprenoid biosynthetic process"/>
    <property type="evidence" value="ECO:0007669"/>
    <property type="project" value="UniProtKB-ARBA"/>
</dbReference>
<feature type="region of interest" description="Disordered" evidence="6">
    <location>
        <begin position="859"/>
        <end position="904"/>
    </location>
</feature>
<feature type="compositionally biased region" description="Acidic residues" evidence="6">
    <location>
        <begin position="670"/>
        <end position="684"/>
    </location>
</feature>
<accession>A0A165MUL6</accession>
<dbReference type="PANTHER" id="PTHR35201">
    <property type="entry name" value="TERPENE SYNTHASE"/>
    <property type="match status" value="1"/>
</dbReference>
<dbReference type="Proteomes" id="UP000077266">
    <property type="component" value="Unassembled WGS sequence"/>
</dbReference>
<dbReference type="InParanoid" id="A0A165MUL6"/>
<dbReference type="PANTHER" id="PTHR35201:SF4">
    <property type="entry name" value="BETA-PINACENE SYNTHASE-RELATED"/>
    <property type="match status" value="1"/>
</dbReference>
<evidence type="ECO:0000256" key="4">
    <source>
        <dbReference type="ARBA" id="ARBA00022842"/>
    </source>
</evidence>
<dbReference type="AlphaFoldDB" id="A0A165MUL6"/>
<dbReference type="Pfam" id="PF19086">
    <property type="entry name" value="Terpene_syn_C_2"/>
    <property type="match status" value="1"/>
</dbReference>
<dbReference type="GO" id="GO:0010333">
    <property type="term" value="F:terpene synthase activity"/>
    <property type="evidence" value="ECO:0007669"/>
    <property type="project" value="InterPro"/>
</dbReference>
<dbReference type="InterPro" id="IPR034686">
    <property type="entry name" value="Terpene_cyclase-like_2"/>
</dbReference>
<keyword evidence="3" id="KW-0479">Metal-binding</keyword>
<evidence type="ECO:0000256" key="2">
    <source>
        <dbReference type="ARBA" id="ARBA00006333"/>
    </source>
</evidence>
<dbReference type="OrthoDB" id="2861623at2759"/>
<dbReference type="SFLD" id="SFLDS00005">
    <property type="entry name" value="Isoprenoid_Synthase_Type_I"/>
    <property type="match status" value="1"/>
</dbReference>
<comment type="cofactor">
    <cofactor evidence="1">
        <name>Mg(2+)</name>
        <dbReference type="ChEBI" id="CHEBI:18420"/>
    </cofactor>
</comment>
<evidence type="ECO:0000256" key="6">
    <source>
        <dbReference type="SAM" id="MobiDB-lite"/>
    </source>
</evidence>
<organism evidence="7 8">
    <name type="scientific">Exidia glandulosa HHB12029</name>
    <dbReference type="NCBI Taxonomy" id="1314781"/>
    <lineage>
        <taxon>Eukaryota</taxon>
        <taxon>Fungi</taxon>
        <taxon>Dikarya</taxon>
        <taxon>Basidiomycota</taxon>
        <taxon>Agaricomycotina</taxon>
        <taxon>Agaricomycetes</taxon>
        <taxon>Auriculariales</taxon>
        <taxon>Exidiaceae</taxon>
        <taxon>Exidia</taxon>
    </lineage>
</organism>
<dbReference type="InterPro" id="IPR008949">
    <property type="entry name" value="Isoprenoid_synthase_dom_sf"/>
</dbReference>
<evidence type="ECO:0008006" key="9">
    <source>
        <dbReference type="Google" id="ProtNLM"/>
    </source>
</evidence>
<keyword evidence="4" id="KW-0460">Magnesium</keyword>
<keyword evidence="8" id="KW-1185">Reference proteome</keyword>
<dbReference type="STRING" id="1314781.A0A165MUL6"/>
<proteinExistence type="inferred from homology"/>
<dbReference type="EMBL" id="KV425906">
    <property type="protein sequence ID" value="KZV99782.1"/>
    <property type="molecule type" value="Genomic_DNA"/>
</dbReference>
<sequence>MDMILKSKLALYRTVRLPAQMLSPTSEPAGSERIVYRLPDNLRIWPWPRRINPLYEQAKAESIAWIRELHAFSPKAQNAFEKGDFARLGALVEPDASYDVLRVTCDLMQLVFVFDDYTDRGCADEVRVMADAMMDGLRQPDGPKPHMLGTMMKQFWQRVMPLASPGVQSRFIAHFQDWVDSVVEQALDRDSARSRNVEEYMAVRRLTIGAYFAFVLHQLGQQVPDESAFDSPVIRRLETLAAEMIILANDAYSYNVEQARGDTHNVLAVVRDQYNWSLDRALQWLAEQHDELVADFLATIDSVPPELAKYVDGLGNWVRANDAWSFESQRYFGKGGLGVMSKREVILLPKQDLLVSNAEGLALFHPVESSLGVHGGSVGDCGYIRDGKFHKLYSIFGPPSDLNIPAVPRPDDLRRTTHPTGNFTMQSSRSCSFTINGGVPFTLPPVVVDANISVGHKAESVAFLTFGGRTHEVDEWDETNKLQDYLVRYYEAILEHYKSTPVADYGLILLFKTKKAKAWCGGVASKVSNSITAKLEVDVGGVSVDPSVTSEGEAPSNLAAMGGWPFAMTSGPVHPETGEVAHSSSFPYTVVVSPVLVRWYDKVRMKIYGLRNAARSSSNTQQGDQTEGSSREIAASRDPEATEQGSSSIATFVVRQQALQAGQDTAGYDEHDDAYDDIHDEPEPESVAQAHEENTLLGAILDAILNAHSTAKVAVGDWNAITTFVKEYAKLPSIDCDMHIRLGSGLRDQTVTVAYLIRIEPSSRTALVDDAPCVLHIEHTLDHVALGWEHWRSWRFADANESENVMPPTPAEYWQDWDPVRSLQAQLSGSRVTIGALTTQLDAYNDHMQQLEDEITDLQQSSNVRDDAGAGTAGPETEQSMEAQGQSTSEGTMPDAQSVPAEPESVTIAKLRQHMASLAEELTARESELSALRSRYEGKGKGRLEAERGADAGRSSLTSGGSRGHLGFAGLESPQLVITPPEDSDPDSE</sequence>
<feature type="region of interest" description="Disordered" evidence="6">
    <location>
        <begin position="933"/>
        <end position="989"/>
    </location>
</feature>
<dbReference type="SFLD" id="SFLDG01020">
    <property type="entry name" value="Terpene_Cyclase_Like_2"/>
    <property type="match status" value="1"/>
</dbReference>
<dbReference type="Gene3D" id="1.10.600.10">
    <property type="entry name" value="Farnesyl Diphosphate Synthase"/>
    <property type="match status" value="1"/>
</dbReference>
<name>A0A165MUL6_EXIGL</name>
<dbReference type="GO" id="GO:0046872">
    <property type="term" value="F:metal ion binding"/>
    <property type="evidence" value="ECO:0007669"/>
    <property type="project" value="UniProtKB-KW"/>
</dbReference>